<evidence type="ECO:0008006" key="4">
    <source>
        <dbReference type="Google" id="ProtNLM"/>
    </source>
</evidence>
<accession>A0A0G0FYN5</accession>
<gene>
    <name evidence="2" type="ORF">UR96_C0013G0009</name>
</gene>
<protein>
    <recommendedName>
        <fullName evidence="4">DUF5671 domain-containing protein</fullName>
    </recommendedName>
</protein>
<feature type="transmembrane region" description="Helical" evidence="1">
    <location>
        <begin position="136"/>
        <end position="159"/>
    </location>
</feature>
<sequence>MDTIFPIVMMLLFATAGVLVVGGIIYLVTQLVKNKDAKNTKPLNITVGMLFKIYLYVISFISLAVSIVGGTMLIKAGTSYAFGIPFSYTLYSATDTYVEEIKDPDMIQPDCYEGETMTFGDKVVCFDEDTRKQELITGATFFVSMLMIFGLHQFALNRLEKKSNTPWLKKIYTFVSLILYSIVGVIIIPTAIYQLANHLLYRVNDVTLYDAPATTLSILILTLPLWIFFLVKTTKMKDED</sequence>
<keyword evidence="1" id="KW-0812">Transmembrane</keyword>
<feature type="transmembrane region" description="Helical" evidence="1">
    <location>
        <begin position="53"/>
        <end position="74"/>
    </location>
</feature>
<feature type="transmembrane region" description="Helical" evidence="1">
    <location>
        <begin position="6"/>
        <end position="32"/>
    </location>
</feature>
<feature type="transmembrane region" description="Helical" evidence="1">
    <location>
        <begin position="171"/>
        <end position="193"/>
    </location>
</feature>
<comment type="caution">
    <text evidence="2">The sequence shown here is derived from an EMBL/GenBank/DDBJ whole genome shotgun (WGS) entry which is preliminary data.</text>
</comment>
<name>A0A0G0FYN5_9BACT</name>
<evidence type="ECO:0000313" key="3">
    <source>
        <dbReference type="Proteomes" id="UP000034140"/>
    </source>
</evidence>
<proteinExistence type="predicted"/>
<reference evidence="2 3" key="1">
    <citation type="journal article" date="2015" name="Nature">
        <title>rRNA introns, odd ribosomes, and small enigmatic genomes across a large radiation of phyla.</title>
        <authorList>
            <person name="Brown C.T."/>
            <person name="Hug L.A."/>
            <person name="Thomas B.C."/>
            <person name="Sharon I."/>
            <person name="Castelle C.J."/>
            <person name="Singh A."/>
            <person name="Wilkins M.J."/>
            <person name="Williams K.H."/>
            <person name="Banfield J.F."/>
        </authorList>
    </citation>
    <scope>NUCLEOTIDE SEQUENCE [LARGE SCALE GENOMIC DNA]</scope>
</reference>
<feature type="transmembrane region" description="Helical" evidence="1">
    <location>
        <begin position="213"/>
        <end position="231"/>
    </location>
</feature>
<organism evidence="2 3">
    <name type="scientific">candidate division WS6 bacterium GW2011_GWC1_36_11</name>
    <dbReference type="NCBI Taxonomy" id="1619090"/>
    <lineage>
        <taxon>Bacteria</taxon>
        <taxon>Candidatus Dojkabacteria</taxon>
    </lineage>
</organism>
<evidence type="ECO:0000256" key="1">
    <source>
        <dbReference type="SAM" id="Phobius"/>
    </source>
</evidence>
<dbReference type="Proteomes" id="UP000034140">
    <property type="component" value="Unassembled WGS sequence"/>
</dbReference>
<evidence type="ECO:0000313" key="2">
    <source>
        <dbReference type="EMBL" id="KKP92440.1"/>
    </source>
</evidence>
<keyword evidence="1" id="KW-1133">Transmembrane helix</keyword>
<keyword evidence="1" id="KW-0472">Membrane</keyword>
<dbReference type="AlphaFoldDB" id="A0A0G0FYN5"/>
<dbReference type="EMBL" id="LBRE01000013">
    <property type="protein sequence ID" value="KKP92440.1"/>
    <property type="molecule type" value="Genomic_DNA"/>
</dbReference>